<evidence type="ECO:0000313" key="1">
    <source>
        <dbReference type="EMBL" id="VDK40837.1"/>
    </source>
</evidence>
<reference evidence="1 2" key="1">
    <citation type="submission" date="2018-11" db="EMBL/GenBank/DDBJ databases">
        <authorList>
            <consortium name="Pathogen Informatics"/>
        </authorList>
    </citation>
    <scope>NUCLEOTIDE SEQUENCE [LARGE SCALE GENOMIC DNA]</scope>
</reference>
<dbReference type="OrthoDB" id="167578at2759"/>
<gene>
    <name evidence="1" type="ORF">DILT_LOCUS1181</name>
</gene>
<protein>
    <submittedName>
        <fullName evidence="1">Uncharacterized protein</fullName>
    </submittedName>
</protein>
<sequence>MEHNHDFLPPESIDTTDIFKEHPLEDFRTLSPSSPKSYFCALC</sequence>
<accession>A0A3P6Q5Z8</accession>
<dbReference type="Proteomes" id="UP000281553">
    <property type="component" value="Unassembled WGS sequence"/>
</dbReference>
<proteinExistence type="predicted"/>
<dbReference type="AlphaFoldDB" id="A0A3P6Q5Z8"/>
<name>A0A3P6Q5Z8_DIBLA</name>
<dbReference type="EMBL" id="UYRU01007157">
    <property type="protein sequence ID" value="VDK40837.1"/>
    <property type="molecule type" value="Genomic_DNA"/>
</dbReference>
<keyword evidence="2" id="KW-1185">Reference proteome</keyword>
<organism evidence="1 2">
    <name type="scientific">Dibothriocephalus latus</name>
    <name type="common">Fish tapeworm</name>
    <name type="synonym">Diphyllobothrium latum</name>
    <dbReference type="NCBI Taxonomy" id="60516"/>
    <lineage>
        <taxon>Eukaryota</taxon>
        <taxon>Metazoa</taxon>
        <taxon>Spiralia</taxon>
        <taxon>Lophotrochozoa</taxon>
        <taxon>Platyhelminthes</taxon>
        <taxon>Cestoda</taxon>
        <taxon>Eucestoda</taxon>
        <taxon>Diphyllobothriidea</taxon>
        <taxon>Diphyllobothriidae</taxon>
        <taxon>Dibothriocephalus</taxon>
    </lineage>
</organism>
<evidence type="ECO:0000313" key="2">
    <source>
        <dbReference type="Proteomes" id="UP000281553"/>
    </source>
</evidence>